<reference evidence="1" key="1">
    <citation type="journal article" date="2022" name="bioRxiv">
        <title>Sequencing and chromosome-scale assembly of the giantPleurodeles waltlgenome.</title>
        <authorList>
            <person name="Brown T."/>
            <person name="Elewa A."/>
            <person name="Iarovenko S."/>
            <person name="Subramanian E."/>
            <person name="Araus A.J."/>
            <person name="Petzold A."/>
            <person name="Susuki M."/>
            <person name="Suzuki K.-i.T."/>
            <person name="Hayashi T."/>
            <person name="Toyoda A."/>
            <person name="Oliveira C."/>
            <person name="Osipova E."/>
            <person name="Leigh N.D."/>
            <person name="Simon A."/>
            <person name="Yun M.H."/>
        </authorList>
    </citation>
    <scope>NUCLEOTIDE SEQUENCE</scope>
    <source>
        <strain evidence="1">20211129_DDA</strain>
        <tissue evidence="1">Liver</tissue>
    </source>
</reference>
<evidence type="ECO:0000313" key="2">
    <source>
        <dbReference type="Proteomes" id="UP001066276"/>
    </source>
</evidence>
<accession>A0AAV7NSU9</accession>
<gene>
    <name evidence="1" type="ORF">NDU88_006357</name>
</gene>
<sequence>MPLVPHSEVQLNDTDKDDSLYATPKVFYTLSQYTVETASSDHANTIDNQERVSAISSTDSCTEIEYASTVLEQSSFSDTVVAGVLVEWGKDDTSIEEEVEAAMDVSTSLKIKEKEGDELKRLDV</sequence>
<comment type="caution">
    <text evidence="1">The sequence shown here is derived from an EMBL/GenBank/DDBJ whole genome shotgun (WGS) entry which is preliminary data.</text>
</comment>
<organism evidence="1 2">
    <name type="scientific">Pleurodeles waltl</name>
    <name type="common">Iberian ribbed newt</name>
    <dbReference type="NCBI Taxonomy" id="8319"/>
    <lineage>
        <taxon>Eukaryota</taxon>
        <taxon>Metazoa</taxon>
        <taxon>Chordata</taxon>
        <taxon>Craniata</taxon>
        <taxon>Vertebrata</taxon>
        <taxon>Euteleostomi</taxon>
        <taxon>Amphibia</taxon>
        <taxon>Batrachia</taxon>
        <taxon>Caudata</taxon>
        <taxon>Salamandroidea</taxon>
        <taxon>Salamandridae</taxon>
        <taxon>Pleurodelinae</taxon>
        <taxon>Pleurodeles</taxon>
    </lineage>
</organism>
<name>A0AAV7NSU9_PLEWA</name>
<dbReference type="Proteomes" id="UP001066276">
    <property type="component" value="Chromosome 8"/>
</dbReference>
<dbReference type="AlphaFoldDB" id="A0AAV7NSU9"/>
<protein>
    <submittedName>
        <fullName evidence="1">Uncharacterized protein</fullName>
    </submittedName>
</protein>
<proteinExistence type="predicted"/>
<keyword evidence="2" id="KW-1185">Reference proteome</keyword>
<evidence type="ECO:0000313" key="1">
    <source>
        <dbReference type="EMBL" id="KAJ1118162.1"/>
    </source>
</evidence>
<dbReference type="EMBL" id="JANPWB010000012">
    <property type="protein sequence ID" value="KAJ1118162.1"/>
    <property type="molecule type" value="Genomic_DNA"/>
</dbReference>